<comment type="catalytic activity">
    <reaction evidence="11">
        <text>(R)-pantoate + beta-alanine + ATP = (R)-pantothenate + AMP + diphosphate + H(+)</text>
        <dbReference type="Rhea" id="RHEA:10912"/>
        <dbReference type="ChEBI" id="CHEBI:15378"/>
        <dbReference type="ChEBI" id="CHEBI:15980"/>
        <dbReference type="ChEBI" id="CHEBI:29032"/>
        <dbReference type="ChEBI" id="CHEBI:30616"/>
        <dbReference type="ChEBI" id="CHEBI:33019"/>
        <dbReference type="ChEBI" id="CHEBI:57966"/>
        <dbReference type="ChEBI" id="CHEBI:456215"/>
        <dbReference type="EC" id="6.3.2.1"/>
    </reaction>
</comment>
<comment type="similarity">
    <text evidence="2">Belongs to the pantothenate synthetase family.</text>
</comment>
<evidence type="ECO:0000256" key="7">
    <source>
        <dbReference type="ARBA" id="ARBA00022741"/>
    </source>
</evidence>
<dbReference type="STRING" id="425265.A8PW08"/>
<evidence type="ECO:0000256" key="9">
    <source>
        <dbReference type="ARBA" id="ARBA00029902"/>
    </source>
</evidence>
<evidence type="ECO:0000256" key="11">
    <source>
        <dbReference type="ARBA" id="ARBA00048258"/>
    </source>
</evidence>
<keyword evidence="7" id="KW-0547">Nucleotide-binding</keyword>
<evidence type="ECO:0000256" key="5">
    <source>
        <dbReference type="ARBA" id="ARBA00022598"/>
    </source>
</evidence>
<dbReference type="HAMAP" id="MF_00158">
    <property type="entry name" value="PanC"/>
    <property type="match status" value="1"/>
</dbReference>
<dbReference type="InParanoid" id="A8PW08"/>
<dbReference type="GO" id="GO:0015940">
    <property type="term" value="P:pantothenate biosynthetic process"/>
    <property type="evidence" value="ECO:0007669"/>
    <property type="project" value="UniProtKB-UniPathway"/>
</dbReference>
<dbReference type="VEuPathDB" id="FungiDB:MGL_1000"/>
<dbReference type="Gene3D" id="3.40.50.620">
    <property type="entry name" value="HUPs"/>
    <property type="match status" value="1"/>
</dbReference>
<name>A8PW08_MALGO</name>
<dbReference type="Pfam" id="PF02569">
    <property type="entry name" value="Pantoate_ligase"/>
    <property type="match status" value="1"/>
</dbReference>
<dbReference type="AlphaFoldDB" id="A8PW08"/>
<dbReference type="OMA" id="CNHKLEP"/>
<dbReference type="SUPFAM" id="SSF52374">
    <property type="entry name" value="Nucleotidylyl transferase"/>
    <property type="match status" value="1"/>
</dbReference>
<evidence type="ECO:0000256" key="1">
    <source>
        <dbReference type="ARBA" id="ARBA00004990"/>
    </source>
</evidence>
<protein>
    <recommendedName>
        <fullName evidence="4">Pantoate--beta-alanine ligase</fullName>
        <ecNumber evidence="3">6.3.2.1</ecNumber>
    </recommendedName>
    <alternativeName>
        <fullName evidence="10">Pantoate-activating enzyme</fullName>
    </alternativeName>
    <alternativeName>
        <fullName evidence="9">Pantothenate synthetase</fullName>
    </alternativeName>
</protein>
<accession>A8PW08</accession>
<dbReference type="KEGG" id="mgl:MGL_1000"/>
<dbReference type="InterPro" id="IPR003721">
    <property type="entry name" value="Pantoate_ligase"/>
</dbReference>
<proteinExistence type="inferred from homology"/>
<keyword evidence="5" id="KW-0436">Ligase</keyword>
<comment type="caution">
    <text evidence="12">The sequence shown here is derived from an EMBL/GenBank/DDBJ whole genome shotgun (WGS) entry which is preliminary data.</text>
</comment>
<keyword evidence="6" id="KW-0566">Pantothenate biosynthesis</keyword>
<evidence type="ECO:0000256" key="8">
    <source>
        <dbReference type="ARBA" id="ARBA00022840"/>
    </source>
</evidence>
<dbReference type="EMBL" id="AAYY01000003">
    <property type="protein sequence ID" value="EDP44518.1"/>
    <property type="molecule type" value="Genomic_DNA"/>
</dbReference>
<dbReference type="GO" id="GO:0005524">
    <property type="term" value="F:ATP binding"/>
    <property type="evidence" value="ECO:0007669"/>
    <property type="project" value="UniProtKB-KW"/>
</dbReference>
<dbReference type="NCBIfam" id="TIGR00018">
    <property type="entry name" value="panC"/>
    <property type="match status" value="1"/>
</dbReference>
<dbReference type="PANTHER" id="PTHR21299">
    <property type="entry name" value="CYTIDYLATE KINASE/PANTOATE-BETA-ALANINE LIGASE"/>
    <property type="match status" value="1"/>
</dbReference>
<comment type="pathway">
    <text evidence="1">Cofactor biosynthesis; (R)-pantothenate biosynthesis; (R)-pantothenate from (R)-pantoate and beta-alanine: step 1/1.</text>
</comment>
<dbReference type="Proteomes" id="UP000008837">
    <property type="component" value="Unassembled WGS sequence"/>
</dbReference>
<dbReference type="Gene3D" id="3.30.1300.10">
    <property type="entry name" value="Pantoate-beta-alanine ligase, C-terminal domain"/>
    <property type="match status" value="1"/>
</dbReference>
<dbReference type="NCBIfam" id="TIGR00125">
    <property type="entry name" value="cyt_tran_rel"/>
    <property type="match status" value="1"/>
</dbReference>
<keyword evidence="13" id="KW-1185">Reference proteome</keyword>
<organism evidence="12 13">
    <name type="scientific">Malassezia globosa (strain ATCC MYA-4612 / CBS 7966)</name>
    <name type="common">Dandruff-associated fungus</name>
    <dbReference type="NCBI Taxonomy" id="425265"/>
    <lineage>
        <taxon>Eukaryota</taxon>
        <taxon>Fungi</taxon>
        <taxon>Dikarya</taxon>
        <taxon>Basidiomycota</taxon>
        <taxon>Ustilaginomycotina</taxon>
        <taxon>Malasseziomycetes</taxon>
        <taxon>Malasseziales</taxon>
        <taxon>Malasseziaceae</taxon>
        <taxon>Malassezia</taxon>
    </lineage>
</organism>
<gene>
    <name evidence="12" type="ORF">MGL_1000</name>
</gene>
<dbReference type="UniPathway" id="UPA00028">
    <property type="reaction ID" value="UER00005"/>
</dbReference>
<dbReference type="FunFam" id="3.40.50.620:FF:000013">
    <property type="entry name" value="Pantothenate synthetase"/>
    <property type="match status" value="1"/>
</dbReference>
<keyword evidence="8" id="KW-0067">ATP-binding</keyword>
<evidence type="ECO:0000256" key="10">
    <source>
        <dbReference type="ARBA" id="ARBA00032806"/>
    </source>
</evidence>
<reference evidence="12 13" key="1">
    <citation type="journal article" date="2007" name="Proc. Natl. Acad. Sci. U.S.A.">
        <title>Dandruff-associated Malassezia genomes reveal convergent and divergent virulence traits shared with plant and human fungal pathogens.</title>
        <authorList>
            <person name="Xu J."/>
            <person name="Saunders C.W."/>
            <person name="Hu P."/>
            <person name="Grant R.A."/>
            <person name="Boekhout T."/>
            <person name="Kuramae E.E."/>
            <person name="Kronstad J.W."/>
            <person name="Deangelis Y.M."/>
            <person name="Reeder N.L."/>
            <person name="Johnstone K.R."/>
            <person name="Leland M."/>
            <person name="Fieno A.M."/>
            <person name="Begley W.M."/>
            <person name="Sun Y."/>
            <person name="Lacey M.P."/>
            <person name="Chaudhary T."/>
            <person name="Keough T."/>
            <person name="Chu L."/>
            <person name="Sears R."/>
            <person name="Yuan B."/>
            <person name="Dawson T.L.Jr."/>
        </authorList>
    </citation>
    <scope>NUCLEOTIDE SEQUENCE [LARGE SCALE GENOMIC DNA]</scope>
    <source>
        <strain evidence="13">ATCC MYA-4612 / CBS 7966</strain>
    </source>
</reference>
<evidence type="ECO:0000256" key="4">
    <source>
        <dbReference type="ARBA" id="ARBA00015647"/>
    </source>
</evidence>
<sequence>MSAHFADAPVRVFDNVDSYRAWRQTILRTHASVGFVPTMGALHEGHLRLVDRSLCDNDYTIVSIFVNPAQFAPHEDLSVYPRTTRSDIEQLGIREGALQKHGRLMVLLPQVQDMYPNGITQNVDDQIGAFIEVKGLSHQMEGSTRPTFFRGVATVVTKLFNIVMPDRAYFGQKDIQQAIVIRRLVDDLLFMFPHGSRNVHVLPTVRDPQDQLALSSRNKYLDAQGRHVAPVLYAALKKGQGVWDDLATKNVAPADRLSPTLEAVQTHLSAHAKLADGDHEARAELDYVALNHPSTLDPLTPANASAEGAILSGAIYVYNRATDPSPAARLIDNVLLGFTLN</sequence>
<dbReference type="GO" id="GO:0004592">
    <property type="term" value="F:pantoate-beta-alanine ligase activity"/>
    <property type="evidence" value="ECO:0007669"/>
    <property type="project" value="UniProtKB-EC"/>
</dbReference>
<dbReference type="PANTHER" id="PTHR21299:SF1">
    <property type="entry name" value="PANTOATE--BETA-ALANINE LIGASE"/>
    <property type="match status" value="1"/>
</dbReference>
<dbReference type="InterPro" id="IPR042176">
    <property type="entry name" value="Pantoate_ligase_C"/>
</dbReference>
<dbReference type="GeneID" id="5856037"/>
<evidence type="ECO:0000256" key="6">
    <source>
        <dbReference type="ARBA" id="ARBA00022655"/>
    </source>
</evidence>
<evidence type="ECO:0000313" key="12">
    <source>
        <dbReference type="EMBL" id="EDP44518.1"/>
    </source>
</evidence>
<dbReference type="InterPro" id="IPR014729">
    <property type="entry name" value="Rossmann-like_a/b/a_fold"/>
</dbReference>
<dbReference type="EC" id="6.3.2.1" evidence="3"/>
<dbReference type="OrthoDB" id="2020436at2759"/>
<dbReference type="InterPro" id="IPR004821">
    <property type="entry name" value="Cyt_trans-like"/>
</dbReference>
<dbReference type="FunCoup" id="A8PW08">
    <property type="interactions" value="248"/>
</dbReference>
<evidence type="ECO:0000256" key="3">
    <source>
        <dbReference type="ARBA" id="ARBA00012219"/>
    </source>
</evidence>
<dbReference type="RefSeq" id="XP_001731732.1">
    <property type="nucleotide sequence ID" value="XM_001731680.1"/>
</dbReference>
<evidence type="ECO:0000256" key="2">
    <source>
        <dbReference type="ARBA" id="ARBA00009256"/>
    </source>
</evidence>
<evidence type="ECO:0000313" key="13">
    <source>
        <dbReference type="Proteomes" id="UP000008837"/>
    </source>
</evidence>